<protein>
    <recommendedName>
        <fullName evidence="3">Phage protein</fullName>
    </recommendedName>
</protein>
<sequence>MMLKIKFPDNLITGMLSKQKNIPCRVQVSDKFEIMFFTVIPDTLGVVYDWDRELFEERAMAGAGGLYTHYEPALITLNQESDDIYEIVELSLFYNDFGWCPVIHNGAYAPPVNFWDSDDEDPDYVPGSKLD</sequence>
<reference evidence="1 2" key="1">
    <citation type="submission" date="2019-07" db="EMBL/GenBank/DDBJ databases">
        <authorList>
            <person name="Brisse S."/>
            <person name="Rodrigues C."/>
            <person name="Thorpe H."/>
        </authorList>
    </citation>
    <scope>NUCLEOTIDE SEQUENCE [LARGE SCALE GENOMIC DNA]</scope>
    <source>
        <strain evidence="1">SB6411</strain>
    </source>
</reference>
<comment type="caution">
    <text evidence="1">The sequence shown here is derived from an EMBL/GenBank/DDBJ whole genome shotgun (WGS) entry which is preliminary data.</text>
</comment>
<dbReference type="EMBL" id="CABGGS010000001">
    <property type="protein sequence ID" value="VUS21846.1"/>
    <property type="molecule type" value="Genomic_DNA"/>
</dbReference>
<gene>
    <name evidence="1" type="ORF">SB6411_00002</name>
</gene>
<evidence type="ECO:0000313" key="1">
    <source>
        <dbReference type="EMBL" id="VUS21846.1"/>
    </source>
</evidence>
<name>A0ABY6V6E9_9ENTR</name>
<proteinExistence type="predicted"/>
<evidence type="ECO:0000313" key="2">
    <source>
        <dbReference type="Proteomes" id="UP000317652"/>
    </source>
</evidence>
<keyword evidence="2" id="KW-1185">Reference proteome</keyword>
<evidence type="ECO:0008006" key="3">
    <source>
        <dbReference type="Google" id="ProtNLM"/>
    </source>
</evidence>
<accession>A0ABY6V6E9</accession>
<organism evidence="1 2">
    <name type="scientific">Klebsiella spallanzanii</name>
    <dbReference type="NCBI Taxonomy" id="2587528"/>
    <lineage>
        <taxon>Bacteria</taxon>
        <taxon>Pseudomonadati</taxon>
        <taxon>Pseudomonadota</taxon>
        <taxon>Gammaproteobacteria</taxon>
        <taxon>Enterobacterales</taxon>
        <taxon>Enterobacteriaceae</taxon>
        <taxon>Klebsiella/Raoultella group</taxon>
        <taxon>Klebsiella</taxon>
    </lineage>
</organism>
<dbReference type="Proteomes" id="UP000317652">
    <property type="component" value="Unassembled WGS sequence"/>
</dbReference>
<dbReference type="RefSeq" id="WP_142467513.1">
    <property type="nucleotide sequence ID" value="NZ_CABGGS010000001.1"/>
</dbReference>